<feature type="non-terminal residue" evidence="1">
    <location>
        <position position="74"/>
    </location>
</feature>
<sequence length="74" mass="8615">MNKTEKVKLERALSVHFKEIHKIYTGGDFREESFYSSLERLIEECSKLFRIQAGASVLVLPKKQRQESLIFALV</sequence>
<organism evidence="1">
    <name type="scientific">marine sediment metagenome</name>
    <dbReference type="NCBI Taxonomy" id="412755"/>
    <lineage>
        <taxon>unclassified sequences</taxon>
        <taxon>metagenomes</taxon>
        <taxon>ecological metagenomes</taxon>
    </lineage>
</organism>
<reference evidence="1" key="1">
    <citation type="journal article" date="2014" name="Front. Microbiol.">
        <title>High frequency of phylogenetically diverse reductive dehalogenase-homologous genes in deep subseafloor sedimentary metagenomes.</title>
        <authorList>
            <person name="Kawai M."/>
            <person name="Futagami T."/>
            <person name="Toyoda A."/>
            <person name="Takaki Y."/>
            <person name="Nishi S."/>
            <person name="Hori S."/>
            <person name="Arai W."/>
            <person name="Tsubouchi T."/>
            <person name="Morono Y."/>
            <person name="Uchiyama I."/>
            <person name="Ito T."/>
            <person name="Fujiyama A."/>
            <person name="Inagaki F."/>
            <person name="Takami H."/>
        </authorList>
    </citation>
    <scope>NUCLEOTIDE SEQUENCE</scope>
    <source>
        <strain evidence="1">Expedition CK06-06</strain>
    </source>
</reference>
<name>X1KTJ7_9ZZZZ</name>
<evidence type="ECO:0000313" key="1">
    <source>
        <dbReference type="EMBL" id="GAH93454.1"/>
    </source>
</evidence>
<dbReference type="EMBL" id="BARU01045452">
    <property type="protein sequence ID" value="GAH93454.1"/>
    <property type="molecule type" value="Genomic_DNA"/>
</dbReference>
<gene>
    <name evidence="1" type="ORF">S03H2_68962</name>
</gene>
<dbReference type="AlphaFoldDB" id="X1KTJ7"/>
<protein>
    <submittedName>
        <fullName evidence="1">Uncharacterized protein</fullName>
    </submittedName>
</protein>
<proteinExistence type="predicted"/>
<accession>X1KTJ7</accession>
<comment type="caution">
    <text evidence="1">The sequence shown here is derived from an EMBL/GenBank/DDBJ whole genome shotgun (WGS) entry which is preliminary data.</text>
</comment>